<dbReference type="Proteomes" id="UP000438429">
    <property type="component" value="Unassembled WGS sequence"/>
</dbReference>
<sequence>MLALYNVRTDARVHVGSSGFSIEQCNLTLYKQSGRKADGADGGERQMMLARKLKERHVITPGPVNKDVDHGKRIELSTEA</sequence>
<dbReference type="EMBL" id="VEVO01000014">
    <property type="protein sequence ID" value="KAF0031229.1"/>
    <property type="molecule type" value="Genomic_DNA"/>
</dbReference>
<evidence type="ECO:0000313" key="2">
    <source>
        <dbReference type="EMBL" id="KAF0031229.1"/>
    </source>
</evidence>
<organism evidence="2 3">
    <name type="scientific">Scophthalmus maximus</name>
    <name type="common">Turbot</name>
    <name type="synonym">Psetta maxima</name>
    <dbReference type="NCBI Taxonomy" id="52904"/>
    <lineage>
        <taxon>Eukaryota</taxon>
        <taxon>Metazoa</taxon>
        <taxon>Chordata</taxon>
        <taxon>Craniata</taxon>
        <taxon>Vertebrata</taxon>
        <taxon>Euteleostomi</taxon>
        <taxon>Actinopterygii</taxon>
        <taxon>Neopterygii</taxon>
        <taxon>Teleostei</taxon>
        <taxon>Neoteleostei</taxon>
        <taxon>Acanthomorphata</taxon>
        <taxon>Carangaria</taxon>
        <taxon>Pleuronectiformes</taxon>
        <taxon>Pleuronectoidei</taxon>
        <taxon>Scophthalmidae</taxon>
        <taxon>Scophthalmus</taxon>
    </lineage>
</organism>
<reference evidence="2 3" key="1">
    <citation type="submission" date="2019-06" db="EMBL/GenBank/DDBJ databases">
        <title>Draft genomes of female and male turbot (Scophthalmus maximus).</title>
        <authorList>
            <person name="Xu H."/>
            <person name="Xu X.-W."/>
            <person name="Shao C."/>
            <person name="Chen S."/>
        </authorList>
    </citation>
    <scope>NUCLEOTIDE SEQUENCE [LARGE SCALE GENOMIC DNA]</scope>
    <source>
        <strain evidence="2">Ysfricsl-2016a</strain>
        <tissue evidence="2">Blood</tissue>
    </source>
</reference>
<gene>
    <name evidence="2" type="ORF">F2P81_015784</name>
</gene>
<name>A0A6A4SFG8_SCOMX</name>
<accession>A0A6A4SFG8</accession>
<evidence type="ECO:0000313" key="3">
    <source>
        <dbReference type="Proteomes" id="UP000438429"/>
    </source>
</evidence>
<feature type="compositionally biased region" description="Basic and acidic residues" evidence="1">
    <location>
        <begin position="66"/>
        <end position="80"/>
    </location>
</feature>
<feature type="region of interest" description="Disordered" evidence="1">
    <location>
        <begin position="61"/>
        <end position="80"/>
    </location>
</feature>
<protein>
    <submittedName>
        <fullName evidence="2">Uncharacterized protein</fullName>
    </submittedName>
</protein>
<proteinExistence type="predicted"/>
<dbReference type="AlphaFoldDB" id="A0A6A4SFG8"/>
<comment type="caution">
    <text evidence="2">The sequence shown here is derived from an EMBL/GenBank/DDBJ whole genome shotgun (WGS) entry which is preliminary data.</text>
</comment>
<evidence type="ECO:0000256" key="1">
    <source>
        <dbReference type="SAM" id="MobiDB-lite"/>
    </source>
</evidence>